<dbReference type="RefSeq" id="WP_124750576.1">
    <property type="nucleotide sequence ID" value="NZ_RQYS01000005.1"/>
</dbReference>
<dbReference type="PANTHER" id="PTHR36438:SF1">
    <property type="entry name" value="IRON-SULFUR CLUSTER REPAIR PROTEIN YTFE"/>
    <property type="match status" value="1"/>
</dbReference>
<dbReference type="PANTHER" id="PTHR36438">
    <property type="entry name" value="IRON-SULFUR CLUSTER REPAIR PROTEIN YTFE"/>
    <property type="match status" value="1"/>
</dbReference>
<keyword evidence="3" id="KW-0479">Metal-binding</keyword>
<dbReference type="OrthoDB" id="937463at2"/>
<dbReference type="InterPro" id="IPR012312">
    <property type="entry name" value="Hemerythrin-like"/>
</dbReference>
<evidence type="ECO:0000256" key="1">
    <source>
        <dbReference type="ARBA" id="ARBA00004496"/>
    </source>
</evidence>
<dbReference type="GO" id="GO:0005737">
    <property type="term" value="C:cytoplasm"/>
    <property type="evidence" value="ECO:0007669"/>
    <property type="project" value="UniProtKB-SubCell"/>
</dbReference>
<comment type="subcellular location">
    <subcellularLocation>
        <location evidence="1">Cytoplasm</location>
    </subcellularLocation>
</comment>
<protein>
    <submittedName>
        <fullName evidence="6">Hemerythrin domain-containing protein</fullName>
    </submittedName>
</protein>
<feature type="domain" description="Hemerythrin-like" evidence="5">
    <location>
        <begin position="85"/>
        <end position="221"/>
    </location>
</feature>
<dbReference type="AlphaFoldDB" id="A0A3P1XVC3"/>
<dbReference type="InterPro" id="IPR019903">
    <property type="entry name" value="RIC_family"/>
</dbReference>
<dbReference type="Gene3D" id="1.20.120.520">
    <property type="entry name" value="nmb1532 protein domain like"/>
    <property type="match status" value="1"/>
</dbReference>
<evidence type="ECO:0000256" key="3">
    <source>
        <dbReference type="ARBA" id="ARBA00022723"/>
    </source>
</evidence>
<reference evidence="6 7" key="1">
    <citation type="submission" date="2018-11" db="EMBL/GenBank/DDBJ databases">
        <title>Genomes From Bacteria Associated with the Canine Oral Cavity: a Test Case for Automated Genome-Based Taxonomic Assignment.</title>
        <authorList>
            <person name="Coil D.A."/>
            <person name="Jospin G."/>
            <person name="Darling A.E."/>
            <person name="Wallis C."/>
            <person name="Davis I.J."/>
            <person name="Harris S."/>
            <person name="Eisen J.A."/>
            <person name="Holcombe L.J."/>
            <person name="O'Flynn C."/>
        </authorList>
    </citation>
    <scope>NUCLEOTIDE SEQUENCE [LARGE SCALE GENOMIC DNA]</scope>
    <source>
        <strain evidence="6 7">OH2617_COT-023</strain>
    </source>
</reference>
<keyword evidence="4" id="KW-0408">Iron</keyword>
<sequence>MEKLLFSEKMKLADLISVNHNLILMLPRFGIPLGFGDRSVEEICHMNNVPVDFFLLVCNVYAFDSYLPKREKIESTDMRLLVPYLLASHHYYMYEHLPQIEHHLLKVIDEVNPKYGDVLKRFFTDYKNEVEEHFKYEEQTVFPHIETLLSGKTHGAYHIRDFAEAHSNIEDKLSDLTQIIFKYLPGNASPKKSIELVFDIFQLSTDLNKHTLIEDKILVPYVEMLERKKK</sequence>
<proteinExistence type="predicted"/>
<name>A0A3P1XVC3_TANFO</name>
<dbReference type="Proteomes" id="UP000278609">
    <property type="component" value="Unassembled WGS sequence"/>
</dbReference>
<accession>A0A3P1XVC3</accession>
<dbReference type="GO" id="GO:0046872">
    <property type="term" value="F:metal ion binding"/>
    <property type="evidence" value="ECO:0007669"/>
    <property type="project" value="UniProtKB-KW"/>
</dbReference>
<organism evidence="6 7">
    <name type="scientific">Tannerella forsythia</name>
    <name type="common">Bacteroides forsythus</name>
    <dbReference type="NCBI Taxonomy" id="28112"/>
    <lineage>
        <taxon>Bacteria</taxon>
        <taxon>Pseudomonadati</taxon>
        <taxon>Bacteroidota</taxon>
        <taxon>Bacteroidia</taxon>
        <taxon>Bacteroidales</taxon>
        <taxon>Tannerellaceae</taxon>
        <taxon>Tannerella</taxon>
    </lineage>
</organism>
<evidence type="ECO:0000259" key="5">
    <source>
        <dbReference type="Pfam" id="PF01814"/>
    </source>
</evidence>
<evidence type="ECO:0000256" key="2">
    <source>
        <dbReference type="ARBA" id="ARBA00022490"/>
    </source>
</evidence>
<dbReference type="EMBL" id="RQYS01000005">
    <property type="protein sequence ID" value="RRD62814.1"/>
    <property type="molecule type" value="Genomic_DNA"/>
</dbReference>
<keyword evidence="2" id="KW-0963">Cytoplasm</keyword>
<gene>
    <name evidence="6" type="ORF">EII40_01855</name>
</gene>
<evidence type="ECO:0000313" key="7">
    <source>
        <dbReference type="Proteomes" id="UP000278609"/>
    </source>
</evidence>
<comment type="caution">
    <text evidence="6">The sequence shown here is derived from an EMBL/GenBank/DDBJ whole genome shotgun (WGS) entry which is preliminary data.</text>
</comment>
<evidence type="ECO:0000256" key="4">
    <source>
        <dbReference type="ARBA" id="ARBA00023004"/>
    </source>
</evidence>
<dbReference type="Pfam" id="PF01814">
    <property type="entry name" value="Hemerythrin"/>
    <property type="match status" value="1"/>
</dbReference>
<evidence type="ECO:0000313" key="6">
    <source>
        <dbReference type="EMBL" id="RRD62814.1"/>
    </source>
</evidence>